<organism evidence="1 2">
    <name type="scientific">Anopheles minimus</name>
    <dbReference type="NCBI Taxonomy" id="112268"/>
    <lineage>
        <taxon>Eukaryota</taxon>
        <taxon>Metazoa</taxon>
        <taxon>Ecdysozoa</taxon>
        <taxon>Arthropoda</taxon>
        <taxon>Hexapoda</taxon>
        <taxon>Insecta</taxon>
        <taxon>Pterygota</taxon>
        <taxon>Neoptera</taxon>
        <taxon>Endopterygota</taxon>
        <taxon>Diptera</taxon>
        <taxon>Nematocera</taxon>
        <taxon>Culicoidea</taxon>
        <taxon>Culicidae</taxon>
        <taxon>Anophelinae</taxon>
        <taxon>Anopheles</taxon>
    </lineage>
</organism>
<keyword evidence="2" id="KW-1185">Reference proteome</keyword>
<proteinExistence type="predicted"/>
<name>A0A182WP83_9DIPT</name>
<reference evidence="2" key="1">
    <citation type="submission" date="2013-03" db="EMBL/GenBank/DDBJ databases">
        <title>The Genome Sequence of Anopheles minimus MINIMUS1.</title>
        <authorList>
            <consortium name="The Broad Institute Genomics Platform"/>
            <person name="Neafsey D.E."/>
            <person name="Walton C."/>
            <person name="Walker B."/>
            <person name="Young S.K."/>
            <person name="Zeng Q."/>
            <person name="Gargeya S."/>
            <person name="Fitzgerald M."/>
            <person name="Haas B."/>
            <person name="Abouelleil A."/>
            <person name="Allen A.W."/>
            <person name="Alvarado L."/>
            <person name="Arachchi H.M."/>
            <person name="Berlin A.M."/>
            <person name="Chapman S.B."/>
            <person name="Gainer-Dewar J."/>
            <person name="Goldberg J."/>
            <person name="Griggs A."/>
            <person name="Gujja S."/>
            <person name="Hansen M."/>
            <person name="Howarth C."/>
            <person name="Imamovic A."/>
            <person name="Ireland A."/>
            <person name="Larimer J."/>
            <person name="McCowan C."/>
            <person name="Murphy C."/>
            <person name="Pearson M."/>
            <person name="Poon T.W."/>
            <person name="Priest M."/>
            <person name="Roberts A."/>
            <person name="Saif S."/>
            <person name="Shea T."/>
            <person name="Sisk P."/>
            <person name="Sykes S."/>
            <person name="Wortman J."/>
            <person name="Nusbaum C."/>
            <person name="Birren B."/>
        </authorList>
    </citation>
    <scope>NUCLEOTIDE SEQUENCE [LARGE SCALE GENOMIC DNA]</scope>
    <source>
        <strain evidence="2">MINIMUS1</strain>
    </source>
</reference>
<evidence type="ECO:0000313" key="2">
    <source>
        <dbReference type="Proteomes" id="UP000075920"/>
    </source>
</evidence>
<protein>
    <submittedName>
        <fullName evidence="1">Uncharacterized protein</fullName>
    </submittedName>
</protein>
<sequence length="101" mass="11461">MCSTDARNASLQTSLVEFHRILMTLWHLDDVRFFRKMIFFLACSFRCAKVTSNCSVKSMQNSIRFGCLSIFHKTEVVARFCSCAWCTPLEINVLAGGKPVS</sequence>
<dbReference type="Proteomes" id="UP000075920">
    <property type="component" value="Unassembled WGS sequence"/>
</dbReference>
<dbReference type="VEuPathDB" id="VectorBase:AMIN014492"/>
<accession>A0A182WP83</accession>
<evidence type="ECO:0000313" key="1">
    <source>
        <dbReference type="EnsemblMetazoa" id="AMIN014492-PA"/>
    </source>
</evidence>
<reference evidence="1" key="2">
    <citation type="submission" date="2020-05" db="UniProtKB">
        <authorList>
            <consortium name="EnsemblMetazoa"/>
        </authorList>
    </citation>
    <scope>IDENTIFICATION</scope>
    <source>
        <strain evidence="1">MINIMUS1</strain>
    </source>
</reference>
<dbReference type="EnsemblMetazoa" id="AMIN014492-RA">
    <property type="protein sequence ID" value="AMIN014492-PA"/>
    <property type="gene ID" value="AMIN014492"/>
</dbReference>
<dbReference type="AlphaFoldDB" id="A0A182WP83"/>